<dbReference type="Pfam" id="PF05164">
    <property type="entry name" value="ZapA"/>
    <property type="match status" value="1"/>
</dbReference>
<accession>A0ABM8EIY9</accession>
<name>A0ABM8EIY9_9BACT</name>
<dbReference type="Proteomes" id="UP001317705">
    <property type="component" value="Chromosome"/>
</dbReference>
<organism evidence="1 2">
    <name type="scientific">Geotalea uraniireducens</name>
    <dbReference type="NCBI Taxonomy" id="351604"/>
    <lineage>
        <taxon>Bacteria</taxon>
        <taxon>Pseudomonadati</taxon>
        <taxon>Thermodesulfobacteriota</taxon>
        <taxon>Desulfuromonadia</taxon>
        <taxon>Geobacterales</taxon>
        <taxon>Geobacteraceae</taxon>
        <taxon>Geotalea</taxon>
    </lineage>
</organism>
<dbReference type="InterPro" id="IPR007838">
    <property type="entry name" value="Cell_div_ZapA-like"/>
</dbReference>
<dbReference type="SUPFAM" id="SSF102829">
    <property type="entry name" value="Cell division protein ZapA-like"/>
    <property type="match status" value="1"/>
</dbReference>
<dbReference type="InterPro" id="IPR036192">
    <property type="entry name" value="Cell_div_ZapA-like_sf"/>
</dbReference>
<protein>
    <recommendedName>
        <fullName evidence="3">Cell division protein ZapA</fullName>
    </recommendedName>
</protein>
<dbReference type="Gene3D" id="6.10.250.790">
    <property type="match status" value="1"/>
</dbReference>
<gene>
    <name evidence="1" type="ORF">GURASL_12780</name>
</gene>
<sequence length="95" mass="10705">MKHSHRIKVLGKEITVRSEADPEHVQEVERFVNRKIAEAQAAVPVGDPQVPVILALMNMAESCLALQKERQGAASQLDEVATRRLLQRLDDVLRR</sequence>
<reference evidence="1 2" key="1">
    <citation type="submission" date="2022-12" db="EMBL/GenBank/DDBJ databases">
        <title>Polyphasic characterization of Geotalea uranireducens NIT-SL11 newly isolated from a complex of sewage sludge and microbially reduced graphene oxide.</title>
        <authorList>
            <person name="Xie L."/>
            <person name="Yoshida N."/>
            <person name="Meng L."/>
        </authorList>
    </citation>
    <scope>NUCLEOTIDE SEQUENCE [LARGE SCALE GENOMIC DNA]</scope>
    <source>
        <strain evidence="1 2">NIT-SL11</strain>
    </source>
</reference>
<evidence type="ECO:0008006" key="3">
    <source>
        <dbReference type="Google" id="ProtNLM"/>
    </source>
</evidence>
<dbReference type="RefSeq" id="WP_282002771.1">
    <property type="nucleotide sequence ID" value="NZ_AP027151.1"/>
</dbReference>
<dbReference type="InterPro" id="IPR053712">
    <property type="entry name" value="Bac_CellDiv_Activator"/>
</dbReference>
<evidence type="ECO:0000313" key="1">
    <source>
        <dbReference type="EMBL" id="BDV42355.1"/>
    </source>
</evidence>
<keyword evidence="2" id="KW-1185">Reference proteome</keyword>
<dbReference type="EMBL" id="AP027151">
    <property type="protein sequence ID" value="BDV42355.1"/>
    <property type="molecule type" value="Genomic_DNA"/>
</dbReference>
<proteinExistence type="predicted"/>
<evidence type="ECO:0000313" key="2">
    <source>
        <dbReference type="Proteomes" id="UP001317705"/>
    </source>
</evidence>